<feature type="compositionally biased region" description="Low complexity" evidence="1">
    <location>
        <begin position="36"/>
        <end position="55"/>
    </location>
</feature>
<dbReference type="RefSeq" id="WP_211844346.1">
    <property type="nucleotide sequence ID" value="NZ_JAAEDL010000001.1"/>
</dbReference>
<dbReference type="PROSITE" id="PS50911">
    <property type="entry name" value="CHAP"/>
    <property type="match status" value="1"/>
</dbReference>
<dbReference type="EMBL" id="JAAEDL010000001">
    <property type="protein sequence ID" value="MBR0678991.1"/>
    <property type="molecule type" value="Genomic_DNA"/>
</dbReference>
<proteinExistence type="predicted"/>
<reference evidence="4" key="1">
    <citation type="submission" date="2020-01" db="EMBL/GenBank/DDBJ databases">
        <authorList>
            <person name="Rat A."/>
        </authorList>
    </citation>
    <scope>NUCLEOTIDE SEQUENCE</scope>
    <source>
        <strain evidence="4">LMG 31228</strain>
    </source>
</reference>
<dbReference type="InterPro" id="IPR038765">
    <property type="entry name" value="Papain-like_cys_pep_sf"/>
</dbReference>
<dbReference type="AlphaFoldDB" id="A0A9X9X5K5"/>
<feature type="chain" id="PRO_5040861788" evidence="2">
    <location>
        <begin position="22"/>
        <end position="272"/>
    </location>
</feature>
<accession>A0A9X9X5K5</accession>
<dbReference type="Pfam" id="PF05257">
    <property type="entry name" value="CHAP"/>
    <property type="match status" value="1"/>
</dbReference>
<dbReference type="Gene3D" id="3.90.1720.10">
    <property type="entry name" value="endopeptidase domain like (from Nostoc punctiforme)"/>
    <property type="match status" value="1"/>
</dbReference>
<evidence type="ECO:0000313" key="4">
    <source>
        <dbReference type="EMBL" id="MBR0678991.1"/>
    </source>
</evidence>
<sequence length="272" mass="27934">MRAKGAAIALAILFGGFSLLAQDAAARTTDGRQGKPATRAAAAPAPSAAQGAARPTTRSAANATARGSSQRGHNAGVRTASADRSGAAARNGRRAAARSGGGYSAGISCVPYARQATGMAISGNGGQWWYNAAGLYARGNRPEIGSIMAFPGSGGMRAGHVAVVERVISSREVLIHHANWGGPGIRRGSIMRGVSVIDASPNNDWTQVRVQVGHSNENYGRTYAVQGFIYNRPDTTGGTMLAGRSPLRVNAAQAASLGLEEVAQAPARSTRR</sequence>
<protein>
    <submittedName>
        <fullName evidence="4">CHAP domain-containing protein</fullName>
    </submittedName>
</protein>
<gene>
    <name evidence="4" type="ORF">GXW74_00695</name>
</gene>
<name>A0A9X9X5K5_9PROT</name>
<evidence type="ECO:0000256" key="1">
    <source>
        <dbReference type="SAM" id="MobiDB-lite"/>
    </source>
</evidence>
<feature type="region of interest" description="Disordered" evidence="1">
    <location>
        <begin position="30"/>
        <end position="102"/>
    </location>
</feature>
<reference evidence="4" key="2">
    <citation type="journal article" date="2021" name="Syst. Appl. Microbiol.">
        <title>Roseomonas hellenica sp. nov., isolated from roots of wild-growing Alkanna tinctoria.</title>
        <authorList>
            <person name="Rat A."/>
            <person name="Naranjo H.D."/>
            <person name="Lebbe L."/>
            <person name="Cnockaert M."/>
            <person name="Krigas N."/>
            <person name="Grigoriadou K."/>
            <person name="Maloupa E."/>
            <person name="Willems A."/>
        </authorList>
    </citation>
    <scope>NUCLEOTIDE SEQUENCE</scope>
    <source>
        <strain evidence="4">LMG 31228</strain>
    </source>
</reference>
<dbReference type="SUPFAM" id="SSF54001">
    <property type="entry name" value="Cysteine proteinases"/>
    <property type="match status" value="1"/>
</dbReference>
<dbReference type="InterPro" id="IPR007921">
    <property type="entry name" value="CHAP_dom"/>
</dbReference>
<comment type="caution">
    <text evidence="4">The sequence shown here is derived from an EMBL/GenBank/DDBJ whole genome shotgun (WGS) entry which is preliminary data.</text>
</comment>
<feature type="compositionally biased region" description="Polar residues" evidence="1">
    <location>
        <begin position="56"/>
        <end position="72"/>
    </location>
</feature>
<evidence type="ECO:0000256" key="2">
    <source>
        <dbReference type="SAM" id="SignalP"/>
    </source>
</evidence>
<feature type="signal peptide" evidence="2">
    <location>
        <begin position="1"/>
        <end position="21"/>
    </location>
</feature>
<organism evidence="4 5">
    <name type="scientific">Neoroseomonas eburnea</name>
    <dbReference type="NCBI Taxonomy" id="1346889"/>
    <lineage>
        <taxon>Bacteria</taxon>
        <taxon>Pseudomonadati</taxon>
        <taxon>Pseudomonadota</taxon>
        <taxon>Alphaproteobacteria</taxon>
        <taxon>Acetobacterales</taxon>
        <taxon>Acetobacteraceae</taxon>
        <taxon>Neoroseomonas</taxon>
    </lineage>
</organism>
<dbReference type="Proteomes" id="UP001138709">
    <property type="component" value="Unassembled WGS sequence"/>
</dbReference>
<evidence type="ECO:0000313" key="5">
    <source>
        <dbReference type="Proteomes" id="UP001138709"/>
    </source>
</evidence>
<evidence type="ECO:0000259" key="3">
    <source>
        <dbReference type="PROSITE" id="PS50911"/>
    </source>
</evidence>
<keyword evidence="5" id="KW-1185">Reference proteome</keyword>
<feature type="domain" description="Peptidase C51" evidence="3">
    <location>
        <begin position="84"/>
        <end position="207"/>
    </location>
</feature>
<keyword evidence="2" id="KW-0732">Signal</keyword>
<feature type="compositionally biased region" description="Low complexity" evidence="1">
    <location>
        <begin position="78"/>
        <end position="90"/>
    </location>
</feature>